<proteinExistence type="inferred from homology"/>
<evidence type="ECO:0000256" key="2">
    <source>
        <dbReference type="HAMAP-Rule" id="MF_00338"/>
    </source>
</evidence>
<evidence type="ECO:0000313" key="3">
    <source>
        <dbReference type="EMBL" id="MEF3365445.1"/>
    </source>
</evidence>
<sequence length="106" mass="11350">MIVSTTNDITGYRIVRHLGLVRGITVRSRSVVGNFFGGVQSIFGGKLSVYVNLAETTREEAFEHMCQHAADAGANAVVGMRYDANEIMDGVTEVLAYGTAVVVEPA</sequence>
<name>A0ABU7XDH8_9HYPH</name>
<dbReference type="Proteomes" id="UP001350748">
    <property type="component" value="Unassembled WGS sequence"/>
</dbReference>
<dbReference type="RefSeq" id="WP_332080351.1">
    <property type="nucleotide sequence ID" value="NZ_JAZHYN010000005.1"/>
</dbReference>
<accession>A0ABU7XDH8</accession>
<dbReference type="InterPro" id="IPR035439">
    <property type="entry name" value="UPF0145_dom_sf"/>
</dbReference>
<dbReference type="PANTHER" id="PTHR34068:SF2">
    <property type="entry name" value="UPF0145 PROTEIN SCO3412"/>
    <property type="match status" value="1"/>
</dbReference>
<dbReference type="EMBL" id="JAZHYN010000005">
    <property type="protein sequence ID" value="MEF3365445.1"/>
    <property type="molecule type" value="Genomic_DNA"/>
</dbReference>
<gene>
    <name evidence="3" type="ORF">V3H18_02740</name>
</gene>
<dbReference type="HAMAP" id="MF_00338">
    <property type="entry name" value="UPF0145"/>
    <property type="match status" value="1"/>
</dbReference>
<dbReference type="SUPFAM" id="SSF117782">
    <property type="entry name" value="YbjQ-like"/>
    <property type="match status" value="1"/>
</dbReference>
<evidence type="ECO:0000313" key="4">
    <source>
        <dbReference type="Proteomes" id="UP001350748"/>
    </source>
</evidence>
<dbReference type="InterPro" id="IPR002765">
    <property type="entry name" value="UPF0145_YbjQ-like"/>
</dbReference>
<organism evidence="3 4">
    <name type="scientific">Methylocystis borbori</name>
    <dbReference type="NCBI Taxonomy" id="3118750"/>
    <lineage>
        <taxon>Bacteria</taxon>
        <taxon>Pseudomonadati</taxon>
        <taxon>Pseudomonadota</taxon>
        <taxon>Alphaproteobacteria</taxon>
        <taxon>Hyphomicrobiales</taxon>
        <taxon>Methylocystaceae</taxon>
        <taxon>Methylocystis</taxon>
    </lineage>
</organism>
<comment type="caution">
    <text evidence="3">The sequence shown here is derived from an EMBL/GenBank/DDBJ whole genome shotgun (WGS) entry which is preliminary data.</text>
</comment>
<keyword evidence="4" id="KW-1185">Reference proteome</keyword>
<dbReference type="Pfam" id="PF01906">
    <property type="entry name" value="YbjQ_1"/>
    <property type="match status" value="1"/>
</dbReference>
<protein>
    <recommendedName>
        <fullName evidence="2">UPF0145 protein V3H18_02740</fullName>
    </recommendedName>
</protein>
<reference evidence="3 4" key="1">
    <citation type="submission" date="2024-02" db="EMBL/GenBank/DDBJ databases">
        <authorList>
            <person name="Grouzdev D."/>
        </authorList>
    </citation>
    <scope>NUCLEOTIDE SEQUENCE [LARGE SCALE GENOMIC DNA]</scope>
    <source>
        <strain evidence="3 4">9N</strain>
    </source>
</reference>
<dbReference type="Gene3D" id="3.30.110.70">
    <property type="entry name" value="Hypothetical protein apc22750. Chain B"/>
    <property type="match status" value="1"/>
</dbReference>
<dbReference type="PANTHER" id="PTHR34068">
    <property type="entry name" value="UPF0145 PROTEIN YBJQ"/>
    <property type="match status" value="1"/>
</dbReference>
<evidence type="ECO:0000256" key="1">
    <source>
        <dbReference type="ARBA" id="ARBA00010751"/>
    </source>
</evidence>
<comment type="similarity">
    <text evidence="1 2">Belongs to the UPF0145 family.</text>
</comment>